<evidence type="ECO:0008006" key="3">
    <source>
        <dbReference type="Google" id="ProtNLM"/>
    </source>
</evidence>
<proteinExistence type="predicted"/>
<accession>A0A3B0UNW4</accession>
<organism evidence="2">
    <name type="scientific">hydrothermal vent metagenome</name>
    <dbReference type="NCBI Taxonomy" id="652676"/>
    <lineage>
        <taxon>unclassified sequences</taxon>
        <taxon>metagenomes</taxon>
        <taxon>ecological metagenomes</taxon>
    </lineage>
</organism>
<protein>
    <recommendedName>
        <fullName evidence="3">Divalent metal cation transporter</fullName>
    </recommendedName>
</protein>
<sequence>TITVVDGYARAIQRTTFLLANKTDSQTEGKKTYVFWALLVGAGGYFVVAQFLNNLKQLVDFATIVSFVIALPAAYLNYHTIFSNQIPLEEQPKKGMKYLAQAGMVFLGLFTLLFFVVKLNPSWLKNILSF</sequence>
<feature type="transmembrane region" description="Helical" evidence="1">
    <location>
        <begin position="98"/>
        <end position="117"/>
    </location>
</feature>
<evidence type="ECO:0000256" key="1">
    <source>
        <dbReference type="SAM" id="Phobius"/>
    </source>
</evidence>
<keyword evidence="1" id="KW-0812">Transmembrane</keyword>
<dbReference type="AlphaFoldDB" id="A0A3B0UNW4"/>
<dbReference type="EMBL" id="UOES01000351">
    <property type="protein sequence ID" value="VAW28122.1"/>
    <property type="molecule type" value="Genomic_DNA"/>
</dbReference>
<feature type="non-terminal residue" evidence="2">
    <location>
        <position position="1"/>
    </location>
</feature>
<keyword evidence="1" id="KW-0472">Membrane</keyword>
<name>A0A3B0UNW4_9ZZZZ</name>
<reference evidence="2" key="1">
    <citation type="submission" date="2018-06" db="EMBL/GenBank/DDBJ databases">
        <authorList>
            <person name="Zhirakovskaya E."/>
        </authorList>
    </citation>
    <scope>NUCLEOTIDE SEQUENCE</scope>
</reference>
<feature type="transmembrane region" description="Helical" evidence="1">
    <location>
        <begin position="33"/>
        <end position="52"/>
    </location>
</feature>
<keyword evidence="1" id="KW-1133">Transmembrane helix</keyword>
<gene>
    <name evidence="2" type="ORF">MNBD_BACTEROID06-1859</name>
</gene>
<evidence type="ECO:0000313" key="2">
    <source>
        <dbReference type="EMBL" id="VAW28122.1"/>
    </source>
</evidence>
<feature type="transmembrane region" description="Helical" evidence="1">
    <location>
        <begin position="59"/>
        <end position="78"/>
    </location>
</feature>